<dbReference type="Proteomes" id="UP001589613">
    <property type="component" value="Unassembled WGS sequence"/>
</dbReference>
<comment type="caution">
    <text evidence="3">The sequence shown here is derived from an EMBL/GenBank/DDBJ whole genome shotgun (WGS) entry which is preliminary data.</text>
</comment>
<dbReference type="EMBL" id="JBHMAX010000020">
    <property type="protein sequence ID" value="MFB9732568.1"/>
    <property type="molecule type" value="Genomic_DNA"/>
</dbReference>
<dbReference type="RefSeq" id="WP_141339291.1">
    <property type="nucleotide sequence ID" value="NZ_JBHMAX010000020.1"/>
</dbReference>
<evidence type="ECO:0000259" key="2">
    <source>
        <dbReference type="PROSITE" id="PS50902"/>
    </source>
</evidence>
<evidence type="ECO:0000313" key="4">
    <source>
        <dbReference type="Proteomes" id="UP001589613"/>
    </source>
</evidence>
<dbReference type="InterPro" id="IPR029039">
    <property type="entry name" value="Flavoprotein-like_sf"/>
</dbReference>
<evidence type="ECO:0000256" key="1">
    <source>
        <dbReference type="SAM" id="MobiDB-lite"/>
    </source>
</evidence>
<dbReference type="Pfam" id="PF00258">
    <property type="entry name" value="Flavodoxin_1"/>
    <property type="match status" value="1"/>
</dbReference>
<dbReference type="PROSITE" id="PS00201">
    <property type="entry name" value="FLAVODOXIN"/>
    <property type="match status" value="1"/>
</dbReference>
<proteinExistence type="predicted"/>
<feature type="domain" description="Flavodoxin-like" evidence="2">
    <location>
        <begin position="3"/>
        <end position="157"/>
    </location>
</feature>
<name>A0ABV5V4D7_9MICO</name>
<feature type="region of interest" description="Disordered" evidence="1">
    <location>
        <begin position="58"/>
        <end position="79"/>
    </location>
</feature>
<organism evidence="3 4">
    <name type="scientific">Ornithinimicrobium kibberense</name>
    <dbReference type="NCBI Taxonomy" id="282060"/>
    <lineage>
        <taxon>Bacteria</taxon>
        <taxon>Bacillati</taxon>
        <taxon>Actinomycetota</taxon>
        <taxon>Actinomycetes</taxon>
        <taxon>Micrococcales</taxon>
        <taxon>Ornithinimicrobiaceae</taxon>
        <taxon>Ornithinimicrobium</taxon>
    </lineage>
</organism>
<reference evidence="3 4" key="1">
    <citation type="submission" date="2024-09" db="EMBL/GenBank/DDBJ databases">
        <authorList>
            <person name="Sun Q."/>
            <person name="Mori K."/>
        </authorList>
    </citation>
    <scope>NUCLEOTIDE SEQUENCE [LARGE SCALE GENOMIC DNA]</scope>
    <source>
        <strain evidence="3 4">JCM 12763</strain>
    </source>
</reference>
<evidence type="ECO:0000313" key="3">
    <source>
        <dbReference type="EMBL" id="MFB9732568.1"/>
    </source>
</evidence>
<dbReference type="InterPro" id="IPR001226">
    <property type="entry name" value="Flavodoxin_CS"/>
</dbReference>
<protein>
    <submittedName>
        <fullName evidence="3">Flavodoxin family protein</fullName>
    </submittedName>
</protein>
<dbReference type="PROSITE" id="PS50902">
    <property type="entry name" value="FLAVODOXIN_LIKE"/>
    <property type="match status" value="1"/>
</dbReference>
<gene>
    <name evidence="3" type="ORF">ACFFN0_11005</name>
</gene>
<dbReference type="Gene3D" id="3.40.50.360">
    <property type="match status" value="1"/>
</dbReference>
<dbReference type="SUPFAM" id="SSF52218">
    <property type="entry name" value="Flavoproteins"/>
    <property type="match status" value="1"/>
</dbReference>
<keyword evidence="4" id="KW-1185">Reference proteome</keyword>
<accession>A0ABV5V4D7</accession>
<sequence length="168" mass="17397">MATLVVYESAFGNTRTVAEAVAAGLGDGTEVVDVASAPPLADVVADLLVVGGPTHAFGMSRPQTREDAASRGGTPPATGIREWLEASGPVALRVATFDTHTRRPNLPGTAAKAAAKKLRALGCTVVADPEKFWVHGDQGPLLDGEVERARAWGAGLAQAATARPQHRR</sequence>
<dbReference type="InterPro" id="IPR008254">
    <property type="entry name" value="Flavodoxin/NO_synth"/>
</dbReference>